<dbReference type="Proteomes" id="UP001164250">
    <property type="component" value="Chromosome 1"/>
</dbReference>
<sequence length="66" mass="7631">MMPQEIVLEKMEPERLSDSVNLLLSLQLKCLTHYRAKMEEYQPGSQPEPNNGLTAESLRVFQEHSD</sequence>
<proteinExistence type="predicted"/>
<reference evidence="2" key="1">
    <citation type="journal article" date="2023" name="G3 (Bethesda)">
        <title>Genome assembly and association tests identify interacting loci associated with vigor, precocity, and sex in interspecific pistachio rootstocks.</title>
        <authorList>
            <person name="Palmer W."/>
            <person name="Jacygrad E."/>
            <person name="Sagayaradj S."/>
            <person name="Cavanaugh K."/>
            <person name="Han R."/>
            <person name="Bertier L."/>
            <person name="Beede B."/>
            <person name="Kafkas S."/>
            <person name="Golino D."/>
            <person name="Preece J."/>
            <person name="Michelmore R."/>
        </authorList>
    </citation>
    <scope>NUCLEOTIDE SEQUENCE [LARGE SCALE GENOMIC DNA]</scope>
</reference>
<accession>A0ACC1CBF0</accession>
<gene>
    <name evidence="1" type="ORF">Patl1_03578</name>
</gene>
<keyword evidence="2" id="KW-1185">Reference proteome</keyword>
<evidence type="ECO:0000313" key="2">
    <source>
        <dbReference type="Proteomes" id="UP001164250"/>
    </source>
</evidence>
<name>A0ACC1CBF0_9ROSI</name>
<protein>
    <submittedName>
        <fullName evidence="1">Uncharacterized protein</fullName>
    </submittedName>
</protein>
<comment type="caution">
    <text evidence="1">The sequence shown here is derived from an EMBL/GenBank/DDBJ whole genome shotgun (WGS) entry which is preliminary data.</text>
</comment>
<evidence type="ECO:0000313" key="1">
    <source>
        <dbReference type="EMBL" id="KAJ0113155.1"/>
    </source>
</evidence>
<dbReference type="EMBL" id="CM047897">
    <property type="protein sequence ID" value="KAJ0113155.1"/>
    <property type="molecule type" value="Genomic_DNA"/>
</dbReference>
<organism evidence="1 2">
    <name type="scientific">Pistacia atlantica</name>
    <dbReference type="NCBI Taxonomy" id="434234"/>
    <lineage>
        <taxon>Eukaryota</taxon>
        <taxon>Viridiplantae</taxon>
        <taxon>Streptophyta</taxon>
        <taxon>Embryophyta</taxon>
        <taxon>Tracheophyta</taxon>
        <taxon>Spermatophyta</taxon>
        <taxon>Magnoliopsida</taxon>
        <taxon>eudicotyledons</taxon>
        <taxon>Gunneridae</taxon>
        <taxon>Pentapetalae</taxon>
        <taxon>rosids</taxon>
        <taxon>malvids</taxon>
        <taxon>Sapindales</taxon>
        <taxon>Anacardiaceae</taxon>
        <taxon>Pistacia</taxon>
    </lineage>
</organism>